<dbReference type="Proteomes" id="UP001226084">
    <property type="component" value="Unassembled WGS sequence"/>
</dbReference>
<dbReference type="AlphaFoldDB" id="A0AAP5AFH5"/>
<name>A0AAP5AFH5_9GAMM</name>
<sequence length="92" mass="10104">MSLYSSPTEPYGNVTGFIELDSRPSVGQMFQLIGSSETGSALSLRIEAVRDAGEEEASGSIALEDYVVEGPKLAERLGERLDKETRFHVYVY</sequence>
<evidence type="ECO:0000313" key="1">
    <source>
        <dbReference type="EMBL" id="MDQ1107664.1"/>
    </source>
</evidence>
<accession>A0AAP5AFH5</accession>
<proteinExistence type="predicted"/>
<protein>
    <submittedName>
        <fullName evidence="1">Uncharacterized protein</fullName>
    </submittedName>
</protein>
<gene>
    <name evidence="1" type="ORF">QE424_000823</name>
</gene>
<dbReference type="RefSeq" id="WP_307106432.1">
    <property type="nucleotide sequence ID" value="NZ_JAUTAS010000001.1"/>
</dbReference>
<organism evidence="1 2">
    <name type="scientific">Stenotrophomonas rhizophila</name>
    <dbReference type="NCBI Taxonomy" id="216778"/>
    <lineage>
        <taxon>Bacteria</taxon>
        <taxon>Pseudomonadati</taxon>
        <taxon>Pseudomonadota</taxon>
        <taxon>Gammaproteobacteria</taxon>
        <taxon>Lysobacterales</taxon>
        <taxon>Lysobacteraceae</taxon>
        <taxon>Stenotrophomonas</taxon>
    </lineage>
</organism>
<comment type="caution">
    <text evidence="1">The sequence shown here is derived from an EMBL/GenBank/DDBJ whole genome shotgun (WGS) entry which is preliminary data.</text>
</comment>
<reference evidence="1" key="1">
    <citation type="submission" date="2023-07" db="EMBL/GenBank/DDBJ databases">
        <title>Functional and genomic diversity of the sorghum phyllosphere microbiome.</title>
        <authorList>
            <person name="Shade A."/>
        </authorList>
    </citation>
    <scope>NUCLEOTIDE SEQUENCE</scope>
    <source>
        <strain evidence="1">SORGH_AS_0457</strain>
    </source>
</reference>
<evidence type="ECO:0000313" key="2">
    <source>
        <dbReference type="Proteomes" id="UP001226084"/>
    </source>
</evidence>
<dbReference type="EMBL" id="JAUTAS010000001">
    <property type="protein sequence ID" value="MDQ1107664.1"/>
    <property type="molecule type" value="Genomic_DNA"/>
</dbReference>